<reference evidence="1 2" key="1">
    <citation type="submission" date="2022-11" db="EMBL/GenBank/DDBJ databases">
        <title>Desulfobotulus tamanensis H1 sp. nov. - anaerobic, alkaliphilic, sulphate reducing bacterium isolated from terrestrial mud volcano.</title>
        <authorList>
            <person name="Frolova A."/>
            <person name="Merkel A.Y."/>
            <person name="Slobodkin A.I."/>
        </authorList>
    </citation>
    <scope>NUCLEOTIDE SEQUENCE [LARGE SCALE GENOMIC DNA]</scope>
    <source>
        <strain evidence="1 2">H1</strain>
    </source>
</reference>
<evidence type="ECO:0000313" key="2">
    <source>
        <dbReference type="Proteomes" id="UP001209681"/>
    </source>
</evidence>
<organism evidence="1 2">
    <name type="scientific">Desulfobotulus pelophilus</name>
    <dbReference type="NCBI Taxonomy" id="2823377"/>
    <lineage>
        <taxon>Bacteria</taxon>
        <taxon>Pseudomonadati</taxon>
        <taxon>Thermodesulfobacteriota</taxon>
        <taxon>Desulfobacteria</taxon>
        <taxon>Desulfobacterales</taxon>
        <taxon>Desulfobacteraceae</taxon>
        <taxon>Desulfobotulus</taxon>
    </lineage>
</organism>
<dbReference type="Proteomes" id="UP001209681">
    <property type="component" value="Unassembled WGS sequence"/>
</dbReference>
<gene>
    <name evidence="1" type="primary">cas8c</name>
    <name evidence="1" type="ORF">OOT00_11720</name>
</gene>
<dbReference type="EMBL" id="JAPFPW010000014">
    <property type="protein sequence ID" value="MCW7754651.1"/>
    <property type="molecule type" value="Genomic_DNA"/>
</dbReference>
<proteinExistence type="predicted"/>
<dbReference type="RefSeq" id="WP_265425565.1">
    <property type="nucleotide sequence ID" value="NZ_JAPFPW010000014.1"/>
</dbReference>
<protein>
    <submittedName>
        <fullName evidence="1">Type I-C CRISPR-associated protein Cas8c/Csd1</fullName>
    </submittedName>
</protein>
<dbReference type="CDD" id="cd09757">
    <property type="entry name" value="Cas8c_I-C"/>
    <property type="match status" value="1"/>
</dbReference>
<comment type="caution">
    <text evidence="1">The sequence shown here is derived from an EMBL/GenBank/DDBJ whole genome shotgun (WGS) entry which is preliminary data.</text>
</comment>
<accession>A0ABT3NBU9</accession>
<evidence type="ECO:0000313" key="1">
    <source>
        <dbReference type="EMBL" id="MCW7754651.1"/>
    </source>
</evidence>
<sequence length="652" mass="74294">MSWIQKLYETYEACCNNEQLMTEQARLLPIGHTVQQAHIHIEIDNYGNFKRASILDKLLIPLPATEKSAGRTSGEAPHPLIDKIQYCGGDYAKYGGTKKSYFKSYLKLLSGWANSPYTHHKVQAVLRYAKKEQLVQDLISCGVLFTDNQNILRTSWPEEEGAVPPIFRMLTKKKVKGKAVQDQGDALVCWSIHIPGDPESDTWGDKSLQNAWISYLQDQNQGEGFCHVEGKKTLIANQHPAKLRHSGDKAKLISANDNTGYTYRGRFTENLQACSVGSVISQKTHSSLAWLISRQGVRNGDQAFVCWAVSGKTIPQPLTETHELWDEDTPFTEEEIPQSPDHTRDAGQRFASKLKSFIKGYAKTISPTEDIVMIGLDSATPGRMSIIYYRELLGSEFLVRLENWHTDSVWWQRLTRKKNDTKNKKKEVFWSLSAPSPKNIAEAAFGQRLDDKLKKATIERLVPCIMDGQQVPLDLMTSCISRTSNRIGMEHWEWEKCMGVACALYRSFHIRHPDPKKRKEYSMALDVTCTSRDYLYGRLLAIADHIEAIALYAANPNGNSHPTAANRLMQRFADYPCSTWLTIEKSLQPYMQRLHSLRPSFLTNMNKLLDDVHALFERSDYMNDTRLSGEYLLGFHCQRREFKRSNDKGENA</sequence>
<keyword evidence="2" id="KW-1185">Reference proteome</keyword>
<dbReference type="NCBIfam" id="TIGR01863">
    <property type="entry name" value="cas_Csd1"/>
    <property type="match status" value="1"/>
</dbReference>
<dbReference type="Pfam" id="PF09709">
    <property type="entry name" value="Cas_Csd1"/>
    <property type="match status" value="1"/>
</dbReference>
<dbReference type="InterPro" id="IPR010144">
    <property type="entry name" value="CRISPR-assoc_prot_Csd1-typ"/>
</dbReference>
<name>A0ABT3NBU9_9BACT</name>